<protein>
    <recommendedName>
        <fullName evidence="3">Laminin G domain-containing protein</fullName>
    </recommendedName>
</protein>
<dbReference type="PANTHER" id="PTHR15036">
    <property type="entry name" value="PIKACHURIN-LIKE PROTEIN"/>
    <property type="match status" value="1"/>
</dbReference>
<proteinExistence type="predicted"/>
<organism evidence="4 5">
    <name type="scientific">Dissostichus mawsoni</name>
    <name type="common">Antarctic cod</name>
    <dbReference type="NCBI Taxonomy" id="36200"/>
    <lineage>
        <taxon>Eukaryota</taxon>
        <taxon>Metazoa</taxon>
        <taxon>Chordata</taxon>
        <taxon>Craniata</taxon>
        <taxon>Vertebrata</taxon>
        <taxon>Euteleostomi</taxon>
        <taxon>Actinopterygii</taxon>
        <taxon>Neopterygii</taxon>
        <taxon>Teleostei</taxon>
        <taxon>Neoteleostei</taxon>
        <taxon>Acanthomorphata</taxon>
        <taxon>Eupercaria</taxon>
        <taxon>Perciformes</taxon>
        <taxon>Notothenioidei</taxon>
        <taxon>Nototheniidae</taxon>
        <taxon>Dissostichus</taxon>
    </lineage>
</organism>
<comment type="caution">
    <text evidence="4">The sequence shown here is derived from an EMBL/GenBank/DDBJ whole genome shotgun (WGS) entry which is preliminary data.</text>
</comment>
<dbReference type="InterPro" id="IPR050372">
    <property type="entry name" value="Neurexin-related_CASP"/>
</dbReference>
<evidence type="ECO:0000313" key="4">
    <source>
        <dbReference type="EMBL" id="KAF3850116.1"/>
    </source>
</evidence>
<name>A0A7J5YKU6_DISMA</name>
<dbReference type="PROSITE" id="PS50025">
    <property type="entry name" value="LAM_G_DOMAIN"/>
    <property type="match status" value="1"/>
</dbReference>
<dbReference type="OrthoDB" id="18487at2759"/>
<keyword evidence="5" id="KW-1185">Reference proteome</keyword>
<gene>
    <name evidence="4" type="ORF">F7725_019835</name>
</gene>
<dbReference type="SUPFAM" id="SSF49899">
    <property type="entry name" value="Concanavalin A-like lectins/glucanases"/>
    <property type="match status" value="1"/>
</dbReference>
<keyword evidence="2" id="KW-0175">Coiled coil</keyword>
<dbReference type="AlphaFoldDB" id="A0A7J5YKU6"/>
<feature type="domain" description="Laminin G" evidence="3">
    <location>
        <begin position="256"/>
        <end position="346"/>
    </location>
</feature>
<dbReference type="PANTHER" id="PTHR15036:SF65">
    <property type="entry name" value="LAMININ SUBUNIT ALPHA-2"/>
    <property type="match status" value="1"/>
</dbReference>
<feature type="coiled-coil region" evidence="2">
    <location>
        <begin position="76"/>
        <end position="103"/>
    </location>
</feature>
<feature type="coiled-coil region" evidence="2">
    <location>
        <begin position="168"/>
        <end position="251"/>
    </location>
</feature>
<comment type="caution">
    <text evidence="1">Lacks conserved residue(s) required for the propagation of feature annotation.</text>
</comment>
<dbReference type="CDD" id="cd00110">
    <property type="entry name" value="LamG"/>
    <property type="match status" value="1"/>
</dbReference>
<dbReference type="Proteomes" id="UP000518266">
    <property type="component" value="Unassembled WGS sequence"/>
</dbReference>
<evidence type="ECO:0000313" key="5">
    <source>
        <dbReference type="Proteomes" id="UP000518266"/>
    </source>
</evidence>
<reference evidence="4 5" key="1">
    <citation type="submission" date="2020-03" db="EMBL/GenBank/DDBJ databases">
        <title>Dissostichus mawsoni Genome sequencing and assembly.</title>
        <authorList>
            <person name="Park H."/>
        </authorList>
    </citation>
    <scope>NUCLEOTIDE SEQUENCE [LARGE SCALE GENOMIC DNA]</scope>
    <source>
        <strain evidence="4">DM0001</strain>
        <tissue evidence="4">Muscle</tissue>
    </source>
</reference>
<dbReference type="Pfam" id="PF00054">
    <property type="entry name" value="Laminin_G_1"/>
    <property type="match status" value="1"/>
</dbReference>
<dbReference type="EMBL" id="JAAKFY010000011">
    <property type="protein sequence ID" value="KAF3850116.1"/>
    <property type="molecule type" value="Genomic_DNA"/>
</dbReference>
<evidence type="ECO:0000259" key="3">
    <source>
        <dbReference type="PROSITE" id="PS50025"/>
    </source>
</evidence>
<dbReference type="InterPro" id="IPR001791">
    <property type="entry name" value="Laminin_G"/>
</dbReference>
<evidence type="ECO:0000256" key="1">
    <source>
        <dbReference type="PROSITE-ProRule" id="PRU00122"/>
    </source>
</evidence>
<dbReference type="Gene3D" id="2.60.120.200">
    <property type="match status" value="1"/>
</dbReference>
<sequence>MDDLEEMGRELDPLHVKLDDKVNHLTTGLEGSGLANHVHDAEEHAKQLNESAAILDSILAEARNLSFNATAAFKAYSNIKANVDAAERDAKAAKQSASEALALNEDGVSGLKGRVKAARDMAKDLLKAVNGTMAMLTAIPNDTAVKLAATKAVAADANATAIDVLERLGDLNLQLHGLQSNYSDLEDTVKAANDMIQDPEKNIHAAGAKVKDLEDEADRLLEKLQPIKKLQDNLRRNISQIKELINQARKQANSIKVSVSSGGDCLRSYRPDIRKGRYNTIILHVKTTTPDNLLFYMGSAKYMRKGKVNFLWDVGSGVGRVEYPHHTIHDGNWHRIEASRSNKNVI</sequence>
<dbReference type="InterPro" id="IPR013320">
    <property type="entry name" value="ConA-like_dom_sf"/>
</dbReference>
<dbReference type="InterPro" id="IPR010307">
    <property type="entry name" value="Laminin_dom_II"/>
</dbReference>
<evidence type="ECO:0000256" key="2">
    <source>
        <dbReference type="SAM" id="Coils"/>
    </source>
</evidence>
<dbReference type="Pfam" id="PF06009">
    <property type="entry name" value="Laminin_II"/>
    <property type="match status" value="1"/>
</dbReference>
<accession>A0A7J5YKU6</accession>
<dbReference type="GO" id="GO:0007155">
    <property type="term" value="P:cell adhesion"/>
    <property type="evidence" value="ECO:0007669"/>
    <property type="project" value="InterPro"/>
</dbReference>